<proteinExistence type="predicted"/>
<dbReference type="EMBL" id="BGPR01005933">
    <property type="protein sequence ID" value="GBN14677.1"/>
    <property type="molecule type" value="Genomic_DNA"/>
</dbReference>
<protein>
    <submittedName>
        <fullName evidence="1">Uncharacterized protein</fullName>
    </submittedName>
</protein>
<organism evidence="1 2">
    <name type="scientific">Araneus ventricosus</name>
    <name type="common">Orbweaver spider</name>
    <name type="synonym">Epeira ventricosa</name>
    <dbReference type="NCBI Taxonomy" id="182803"/>
    <lineage>
        <taxon>Eukaryota</taxon>
        <taxon>Metazoa</taxon>
        <taxon>Ecdysozoa</taxon>
        <taxon>Arthropoda</taxon>
        <taxon>Chelicerata</taxon>
        <taxon>Arachnida</taxon>
        <taxon>Araneae</taxon>
        <taxon>Araneomorphae</taxon>
        <taxon>Entelegynae</taxon>
        <taxon>Araneoidea</taxon>
        <taxon>Araneidae</taxon>
        <taxon>Araneus</taxon>
    </lineage>
</organism>
<gene>
    <name evidence="1" type="ORF">AVEN_70153_1</name>
</gene>
<dbReference type="Proteomes" id="UP000499080">
    <property type="component" value="Unassembled WGS sequence"/>
</dbReference>
<sequence length="115" mass="13134">MLDGYCRFGWKETGYSWIANDLLGYRMMLNWCYDAGGGGERRWIPCSEVDKVSDDSCVSLAGRDLGFRGCVGWFCMILYLEPGLDATLWNQLDCRWGAGFVMCHDSVIWNTVTYD</sequence>
<accession>A0A4Y2LMW2</accession>
<comment type="caution">
    <text evidence="1">The sequence shown here is derived from an EMBL/GenBank/DDBJ whole genome shotgun (WGS) entry which is preliminary data.</text>
</comment>
<dbReference type="AlphaFoldDB" id="A0A4Y2LMW2"/>
<evidence type="ECO:0000313" key="2">
    <source>
        <dbReference type="Proteomes" id="UP000499080"/>
    </source>
</evidence>
<keyword evidence="2" id="KW-1185">Reference proteome</keyword>
<evidence type="ECO:0000313" key="1">
    <source>
        <dbReference type="EMBL" id="GBN14677.1"/>
    </source>
</evidence>
<name>A0A4Y2LMW2_ARAVE</name>
<reference evidence="1 2" key="1">
    <citation type="journal article" date="2019" name="Sci. Rep.">
        <title>Orb-weaving spider Araneus ventricosus genome elucidates the spidroin gene catalogue.</title>
        <authorList>
            <person name="Kono N."/>
            <person name="Nakamura H."/>
            <person name="Ohtoshi R."/>
            <person name="Moran D.A.P."/>
            <person name="Shinohara A."/>
            <person name="Yoshida Y."/>
            <person name="Fujiwara M."/>
            <person name="Mori M."/>
            <person name="Tomita M."/>
            <person name="Arakawa K."/>
        </authorList>
    </citation>
    <scope>NUCLEOTIDE SEQUENCE [LARGE SCALE GENOMIC DNA]</scope>
</reference>